<evidence type="ECO:0000313" key="2">
    <source>
        <dbReference type="EMBL" id="OWJ77502.1"/>
    </source>
</evidence>
<dbReference type="Pfam" id="PF02195">
    <property type="entry name" value="ParB_N"/>
    <property type="match status" value="1"/>
</dbReference>
<accession>A0A212AB45</accession>
<dbReference type="PANTHER" id="PTHR33375">
    <property type="entry name" value="CHROMOSOME-PARTITIONING PROTEIN PARB-RELATED"/>
    <property type="match status" value="1"/>
</dbReference>
<dbReference type="EMBL" id="NIPW01000019">
    <property type="protein sequence ID" value="OWJ77502.1"/>
    <property type="molecule type" value="Genomic_DNA"/>
</dbReference>
<protein>
    <recommendedName>
        <fullName evidence="1">ParB-like N-terminal domain-containing protein</fullName>
    </recommendedName>
</protein>
<dbReference type="GO" id="GO:0005694">
    <property type="term" value="C:chromosome"/>
    <property type="evidence" value="ECO:0007669"/>
    <property type="project" value="TreeGrafter"/>
</dbReference>
<dbReference type="Proteomes" id="UP000196878">
    <property type="component" value="Unassembled WGS sequence"/>
</dbReference>
<dbReference type="SUPFAM" id="SSF109709">
    <property type="entry name" value="KorB DNA-binding domain-like"/>
    <property type="match status" value="1"/>
</dbReference>
<keyword evidence="3" id="KW-1185">Reference proteome</keyword>
<proteinExistence type="predicted"/>
<dbReference type="PANTHER" id="PTHR33375:SF7">
    <property type="entry name" value="CHROMOSOME 2-PARTITIONING PROTEIN PARB-RELATED"/>
    <property type="match status" value="1"/>
</dbReference>
<organism evidence="2 3">
    <name type="scientific">Haematobacter genomosp. 1</name>
    <dbReference type="NCBI Taxonomy" id="366618"/>
    <lineage>
        <taxon>Bacteria</taxon>
        <taxon>Pseudomonadati</taxon>
        <taxon>Pseudomonadota</taxon>
        <taxon>Alphaproteobacteria</taxon>
        <taxon>Rhodobacterales</taxon>
        <taxon>Paracoccaceae</taxon>
        <taxon>Haematobacter</taxon>
    </lineage>
</organism>
<dbReference type="RefSeq" id="WP_088215555.1">
    <property type="nucleotide sequence ID" value="NZ_NIPW01000019.1"/>
</dbReference>
<evidence type="ECO:0000313" key="3">
    <source>
        <dbReference type="Proteomes" id="UP000196878"/>
    </source>
</evidence>
<evidence type="ECO:0000259" key="1">
    <source>
        <dbReference type="SMART" id="SM00470"/>
    </source>
</evidence>
<dbReference type="AlphaFoldDB" id="A0A212AB45"/>
<dbReference type="InterPro" id="IPR036086">
    <property type="entry name" value="ParB/Sulfiredoxin_sf"/>
</dbReference>
<dbReference type="InterPro" id="IPR003115">
    <property type="entry name" value="ParB_N"/>
</dbReference>
<dbReference type="Gene3D" id="1.10.10.2830">
    <property type="match status" value="1"/>
</dbReference>
<dbReference type="Gene3D" id="3.90.1530.30">
    <property type="match status" value="1"/>
</dbReference>
<dbReference type="SMART" id="SM00470">
    <property type="entry name" value="ParB"/>
    <property type="match status" value="1"/>
</dbReference>
<dbReference type="GO" id="GO:0007059">
    <property type="term" value="P:chromosome segregation"/>
    <property type="evidence" value="ECO:0007669"/>
    <property type="project" value="TreeGrafter"/>
</dbReference>
<sequence length="209" mass="22247">MNMKPNTDTAAAVIEYVPLADLYLSDLNPRQEADPEGIALLAQSIVTCGLVQNLAGLRDDAGRVGIVAGGRRLRALALAVETDPSLALVPVRLAPTALTAQAWANAENSAREALAPADEIRAYGRMRDAGALAPSIAKAFGVTEAHVYRRLKLADLPAPVLDALAAGQINLATATAFTVSNDEALHETWLYPPRGCRHRRRGGRDRRAP</sequence>
<comment type="caution">
    <text evidence="2">The sequence shown here is derived from an EMBL/GenBank/DDBJ whole genome shotgun (WGS) entry which is preliminary data.</text>
</comment>
<dbReference type="SUPFAM" id="SSF110849">
    <property type="entry name" value="ParB/Sulfiredoxin"/>
    <property type="match status" value="1"/>
</dbReference>
<name>A0A212AB45_9RHOB</name>
<gene>
    <name evidence="2" type="ORF">CDV49_11280</name>
</gene>
<dbReference type="InterPro" id="IPR050336">
    <property type="entry name" value="Chromosome_partition/occlusion"/>
</dbReference>
<dbReference type="CDD" id="cd16406">
    <property type="entry name" value="ParB_N_like"/>
    <property type="match status" value="1"/>
</dbReference>
<feature type="domain" description="ParB-like N-terminal" evidence="1">
    <location>
        <begin position="15"/>
        <end position="109"/>
    </location>
</feature>
<dbReference type="OrthoDB" id="9813122at2"/>
<reference evidence="2 3" key="1">
    <citation type="submission" date="2016-12" db="EMBL/GenBank/DDBJ databases">
        <title>Comparison of Traditional DNA-DNA Hybridization with In Silico Genomic Analysis.</title>
        <authorList>
            <person name="Nicholson A.C."/>
            <person name="Humrighouse B.W."/>
            <person name="Graziano J."/>
            <person name="Lasker B."/>
            <person name="Whitney A.M."/>
            <person name="Mcquiston J.R."/>
        </authorList>
    </citation>
    <scope>NUCLEOTIDE SEQUENCE [LARGE SCALE GENOMIC DNA]</scope>
    <source>
        <strain evidence="2 3">H2240</strain>
    </source>
</reference>